<organism evidence="5 6">
    <name type="scientific">Streptomyces griseoruber</name>
    <dbReference type="NCBI Taxonomy" id="1943"/>
    <lineage>
        <taxon>Bacteria</taxon>
        <taxon>Bacillati</taxon>
        <taxon>Actinomycetota</taxon>
        <taxon>Actinomycetes</taxon>
        <taxon>Kitasatosporales</taxon>
        <taxon>Streptomycetaceae</taxon>
        <taxon>Streptomyces</taxon>
    </lineage>
</organism>
<keyword evidence="1 4" id="KW-0479">Metal-binding</keyword>
<protein>
    <recommendedName>
        <fullName evidence="4">Ferredoxin</fullName>
    </recommendedName>
</protein>
<dbReference type="RefSeq" id="WP_055637877.1">
    <property type="nucleotide sequence ID" value="NZ_JBIRRP010000015.1"/>
</dbReference>
<evidence type="ECO:0000313" key="5">
    <source>
        <dbReference type="EMBL" id="KUN80789.1"/>
    </source>
</evidence>
<keyword evidence="3 4" id="KW-0411">Iron-sulfur</keyword>
<dbReference type="OrthoDB" id="4557285at2"/>
<dbReference type="AlphaFoldDB" id="A0A124I2P4"/>
<dbReference type="EMBL" id="LMWW01000040">
    <property type="protein sequence ID" value="KUN80789.1"/>
    <property type="molecule type" value="Genomic_DNA"/>
</dbReference>
<gene>
    <name evidence="5" type="ORF">AQJ64_24700</name>
</gene>
<keyword evidence="4" id="KW-0813">Transport</keyword>
<evidence type="ECO:0000256" key="1">
    <source>
        <dbReference type="ARBA" id="ARBA00022723"/>
    </source>
</evidence>
<accession>A0A124I2P4</accession>
<keyword evidence="4" id="KW-0249">Electron transport</keyword>
<keyword evidence="2 4" id="KW-0408">Iron</keyword>
<evidence type="ECO:0000313" key="6">
    <source>
        <dbReference type="Proteomes" id="UP000052982"/>
    </source>
</evidence>
<dbReference type="GO" id="GO:0009055">
    <property type="term" value="F:electron transfer activity"/>
    <property type="evidence" value="ECO:0007669"/>
    <property type="project" value="UniProtKB-UniRule"/>
</dbReference>
<reference evidence="5 6" key="1">
    <citation type="submission" date="2015-10" db="EMBL/GenBank/DDBJ databases">
        <title>Draft genome sequence of Streptomyces griseoruber DSM 40281, type strain for the species Streptomyces griseoruber.</title>
        <authorList>
            <person name="Ruckert C."/>
            <person name="Winkler A."/>
            <person name="Kalinowski J."/>
            <person name="Kampfer P."/>
            <person name="Glaeser S."/>
        </authorList>
    </citation>
    <scope>NUCLEOTIDE SEQUENCE [LARGE SCALE GENOMIC DNA]</scope>
    <source>
        <strain evidence="5 6">DSM 40281</strain>
    </source>
</reference>
<dbReference type="STRING" id="1943.AQJ64_24700"/>
<name>A0A124I2P4_9ACTN</name>
<dbReference type="Pfam" id="PF13370">
    <property type="entry name" value="Fer4_13"/>
    <property type="match status" value="1"/>
</dbReference>
<dbReference type="Proteomes" id="UP000052982">
    <property type="component" value="Unassembled WGS sequence"/>
</dbReference>
<comment type="caution">
    <text evidence="5">The sequence shown here is derived from an EMBL/GenBank/DDBJ whole genome shotgun (WGS) entry which is preliminary data.</text>
</comment>
<comment type="function">
    <text evidence="4">Ferredoxins are iron-sulfur proteins that transfer electrons in a wide variety of metabolic reactions.</text>
</comment>
<evidence type="ECO:0000256" key="2">
    <source>
        <dbReference type="ARBA" id="ARBA00023004"/>
    </source>
</evidence>
<sequence>MTERWTVRVDKRLCVRTGLCVASAPADFELDESGQGRARAERTAESDVVLEVAESCPIEAISITDADTGHRVFPPET</sequence>
<dbReference type="SUPFAM" id="SSF54862">
    <property type="entry name" value="4Fe-4S ferredoxins"/>
    <property type="match status" value="1"/>
</dbReference>
<proteinExistence type="predicted"/>
<evidence type="ECO:0000256" key="3">
    <source>
        <dbReference type="ARBA" id="ARBA00023014"/>
    </source>
</evidence>
<evidence type="ECO:0000256" key="4">
    <source>
        <dbReference type="RuleBase" id="RU368020"/>
    </source>
</evidence>
<dbReference type="PRINTS" id="PR00352">
    <property type="entry name" value="3FE4SFRDOXIN"/>
</dbReference>
<dbReference type="GO" id="GO:0051536">
    <property type="term" value="F:iron-sulfur cluster binding"/>
    <property type="evidence" value="ECO:0007669"/>
    <property type="project" value="UniProtKB-KW"/>
</dbReference>
<keyword evidence="6" id="KW-1185">Reference proteome</keyword>
<dbReference type="Gene3D" id="3.30.70.20">
    <property type="match status" value="1"/>
</dbReference>
<dbReference type="GO" id="GO:0005506">
    <property type="term" value="F:iron ion binding"/>
    <property type="evidence" value="ECO:0007669"/>
    <property type="project" value="UniProtKB-UniRule"/>
</dbReference>
<dbReference type="InterPro" id="IPR001080">
    <property type="entry name" value="3Fe4S_ferredoxin"/>
</dbReference>